<dbReference type="Gene3D" id="3.30.70.1590">
    <property type="match status" value="1"/>
</dbReference>
<dbReference type="SUPFAM" id="SSF52540">
    <property type="entry name" value="P-loop containing nucleoside triphosphate hydrolases"/>
    <property type="match status" value="2"/>
</dbReference>
<dbReference type="FunFam" id="1.20.120.720:FF:000011">
    <property type="entry name" value="Myosin 2"/>
    <property type="match status" value="1"/>
</dbReference>
<dbReference type="PROSITE" id="PS50096">
    <property type="entry name" value="IQ"/>
    <property type="match status" value="3"/>
</dbReference>
<dbReference type="PROSITE" id="PS51126">
    <property type="entry name" value="DILUTE"/>
    <property type="match status" value="1"/>
</dbReference>
<organism evidence="17 18">
    <name type="scientific">Cuscuta epithymum</name>
    <dbReference type="NCBI Taxonomy" id="186058"/>
    <lineage>
        <taxon>Eukaryota</taxon>
        <taxon>Viridiplantae</taxon>
        <taxon>Streptophyta</taxon>
        <taxon>Embryophyta</taxon>
        <taxon>Tracheophyta</taxon>
        <taxon>Spermatophyta</taxon>
        <taxon>Magnoliopsida</taxon>
        <taxon>eudicotyledons</taxon>
        <taxon>Gunneridae</taxon>
        <taxon>Pentapetalae</taxon>
        <taxon>asterids</taxon>
        <taxon>lamiids</taxon>
        <taxon>Solanales</taxon>
        <taxon>Convolvulaceae</taxon>
        <taxon>Cuscuteae</taxon>
        <taxon>Cuscuta</taxon>
        <taxon>Cuscuta subgen. Cuscuta</taxon>
    </lineage>
</organism>
<evidence type="ECO:0000313" key="18">
    <source>
        <dbReference type="Proteomes" id="UP001152523"/>
    </source>
</evidence>
<evidence type="ECO:0000313" key="17">
    <source>
        <dbReference type="EMBL" id="CAH9122280.1"/>
    </source>
</evidence>
<dbReference type="GO" id="GO:0005524">
    <property type="term" value="F:ATP binding"/>
    <property type="evidence" value="ECO:0007669"/>
    <property type="project" value="UniProtKB-UniRule"/>
</dbReference>
<dbReference type="GO" id="GO:0051015">
    <property type="term" value="F:actin filament binding"/>
    <property type="evidence" value="ECO:0007669"/>
    <property type="project" value="TreeGrafter"/>
</dbReference>
<dbReference type="Pfam" id="PF01843">
    <property type="entry name" value="DIL"/>
    <property type="match status" value="1"/>
</dbReference>
<evidence type="ECO:0000256" key="7">
    <source>
        <dbReference type="ARBA" id="ARBA00023054"/>
    </source>
</evidence>
<keyword evidence="4 11" id="KW-0547">Nucleotide-binding</keyword>
<gene>
    <name evidence="17" type="ORF">CEPIT_LOCUS24355</name>
</gene>
<dbReference type="PANTHER" id="PTHR13140:SF834">
    <property type="entry name" value="MYOSIN-8-LIKE"/>
    <property type="match status" value="1"/>
</dbReference>
<dbReference type="Gene3D" id="1.20.58.530">
    <property type="match status" value="1"/>
</dbReference>
<evidence type="ECO:0000259" key="14">
    <source>
        <dbReference type="PROSITE" id="PS51126"/>
    </source>
</evidence>
<protein>
    <submittedName>
        <fullName evidence="17">Uncharacterized protein</fullName>
    </submittedName>
</protein>
<dbReference type="Gene3D" id="1.10.10.820">
    <property type="match status" value="1"/>
</dbReference>
<dbReference type="InterPro" id="IPR027417">
    <property type="entry name" value="P-loop_NTPase"/>
</dbReference>
<dbReference type="GO" id="GO:0030048">
    <property type="term" value="P:actin filament-based movement"/>
    <property type="evidence" value="ECO:0007669"/>
    <property type="project" value="UniProtKB-ARBA"/>
</dbReference>
<dbReference type="Pfam" id="PF00063">
    <property type="entry name" value="Myosin_head"/>
    <property type="match status" value="1"/>
</dbReference>
<dbReference type="Gene3D" id="1.20.120.720">
    <property type="entry name" value="Myosin VI head, motor domain, U50 subdomain"/>
    <property type="match status" value="1"/>
</dbReference>
<dbReference type="GO" id="GO:0005516">
    <property type="term" value="F:calmodulin binding"/>
    <property type="evidence" value="ECO:0007669"/>
    <property type="project" value="UniProtKB-KW"/>
</dbReference>
<dbReference type="Proteomes" id="UP001152523">
    <property type="component" value="Unassembled WGS sequence"/>
</dbReference>
<evidence type="ECO:0000256" key="11">
    <source>
        <dbReference type="PROSITE-ProRule" id="PRU00782"/>
    </source>
</evidence>
<dbReference type="Pfam" id="PF00612">
    <property type="entry name" value="IQ"/>
    <property type="match status" value="3"/>
</dbReference>
<evidence type="ECO:0000259" key="15">
    <source>
        <dbReference type="PROSITE" id="PS51456"/>
    </source>
</evidence>
<evidence type="ECO:0000256" key="8">
    <source>
        <dbReference type="ARBA" id="ARBA00023123"/>
    </source>
</evidence>
<feature type="coiled-coil region" evidence="12">
    <location>
        <begin position="878"/>
        <end position="947"/>
    </location>
</feature>
<reference evidence="17" key="1">
    <citation type="submission" date="2022-07" db="EMBL/GenBank/DDBJ databases">
        <authorList>
            <person name="Macas J."/>
            <person name="Novak P."/>
            <person name="Neumann P."/>
        </authorList>
    </citation>
    <scope>NUCLEOTIDE SEQUENCE</scope>
</reference>
<dbReference type="PANTHER" id="PTHR13140">
    <property type="entry name" value="MYOSIN"/>
    <property type="match status" value="1"/>
</dbReference>
<feature type="domain" description="Myosin N-terminal SH3-like" evidence="16">
    <location>
        <begin position="8"/>
        <end position="57"/>
    </location>
</feature>
<dbReference type="GO" id="GO:0007015">
    <property type="term" value="P:actin filament organization"/>
    <property type="evidence" value="ECO:0007669"/>
    <property type="project" value="InterPro"/>
</dbReference>
<evidence type="ECO:0000256" key="9">
    <source>
        <dbReference type="ARBA" id="ARBA00023175"/>
    </source>
</evidence>
<sequence length="1489" mass="169109">MSVVSSIVVGSHVWVEDPEVAWIDGNVLEVDGEDIKVNCTSGKTVIAKASNVYPKDTEAPSGGVDDMTKLAYLHEPGVLENLKCRYAFNEIYTYTGNILIAVNPFKRLPNLYGKDVMEQYKGAVFGELSPHPFAIADAAYRQMVNDGISQSILVSGESGAGKTESTKMLMQYLAYMGGRAASAEGRSVEQKVLESNPVLEAFGNAKTVRNNNSSRFGKFVEIQFDKRGRISGAAIRTYLLERSRVCQVSDPERNYHCFYMLCAAPPEDVEKYKMENPRKFHYLNQSNCYELDGLDESKEYLATRRAMDVVGISPEEQDAIFRVVAAILHLGNIEFEKGNDPDSSEPKDDQSRYHLKVVAELFMCDEKSIENSLCKRIMVTRDETITKSLDAQAAAISRDALAKTVYSRLFDWLVDTINNSIGQDLDSNHLIGILDIYGFESFKTNSFEQFCINLTNEKLQQHFNQHVFKMEQEEYTKEEIDWSYIEFVDNQDILDLIEKKPGGIIALLDEACMFPRSTHETFSEKLYQTFKDHKRFSKPKLSRTDFTVCHYAGDVTYQTDLFLDKNKDYVIPEHQELLSASRCSFISGLFPPLAEDTSKSSKFSSIGTRFKQQLQALLETLSATEPHYIRCVKPNNLLKPEIFENQNVLQQLRCGGVMEAIRISCAGFPTRKPFDEFVIRFRILVPEIPSDSYDEIAVCKRILEKAGLKGYQIGKTKVFLRAGQMAELDAHRNEVLGRSACTIQKNVRRYYTRKSFILLQGSAIQIQAVCRGQLARILYDRKRKEAASLMIQKYARMHLSRKSYRLLWDSAILIQTGLRQRAAHNEFKYRKETKAAILIQRHCRGHLAHLYYRRVEKAAISTQCACRVTLAKRELLMLKMAAKEADALQKQVEELTEQLQLEKQMRAEMEESKSQEISELQSALEEMKIQLEESKRLINQVENIENVAGNDQDKTLENAKIQLPGKTAEQAPFPKVVKVDDHDDQEMINKLIAENVKLKALVTSLEKEVDETNKLSEERLKQVMEAESKVIDLKTNMQRINEKLLDMETEVQILRQEALLNPESRRTSEHLTVVHELSANGDRESEMVSPSESDKELSRSQNERQRENVDIIIRCTSGYLGFSEGKPVAAFTIYKCLLHWKSFEAEKTNVFDRLIQMIGAAIEDESDNDHIAYWLSNTSMLLFLLQQTLKATASTPLQPSQPTSFFGRVFRSSFTSSSLSIRGLDSIRLVEAKYPALLFKQQLTAYVEKIYGILRDNMKRDLSQLLSTCIQVPQTNGNSPTTPWQSITGSLNGLLKALKGNYVFPFLIQNIFAQVFSHMDVQLFNSLLSKDDCINLKNGEYIKSGLDELESWCEQATKEYVGSSWDELKHVRQAVGFLVLQDKAKVSYNDLTTDLCPILSSHQLYRICAHCSDENNTETVSPDVISNIKVLLASEGSEDTSSKSYLLDENLSIPFSADGLKISLKDIDFIGVKPAEELLENPSFEFLRE</sequence>
<comment type="subcellular location">
    <subcellularLocation>
        <location evidence="1">Plastid</location>
    </subcellularLocation>
</comment>
<dbReference type="PROSITE" id="PS51844">
    <property type="entry name" value="SH3_LIKE"/>
    <property type="match status" value="1"/>
</dbReference>
<evidence type="ECO:0000256" key="13">
    <source>
        <dbReference type="SAM" id="MobiDB-lite"/>
    </source>
</evidence>
<dbReference type="GO" id="GO:0016459">
    <property type="term" value="C:myosin complex"/>
    <property type="evidence" value="ECO:0007669"/>
    <property type="project" value="UniProtKB-KW"/>
</dbReference>
<dbReference type="CDD" id="cd15475">
    <property type="entry name" value="MyosinXI_CBD"/>
    <property type="match status" value="1"/>
</dbReference>
<dbReference type="GO" id="GO:0009536">
    <property type="term" value="C:plastid"/>
    <property type="evidence" value="ECO:0007669"/>
    <property type="project" value="UniProtKB-SubCell"/>
</dbReference>
<keyword evidence="6" id="KW-0112">Calmodulin-binding</keyword>
<dbReference type="FunFam" id="1.20.58.530:FF:000002">
    <property type="entry name" value="Class V myosin"/>
    <property type="match status" value="1"/>
</dbReference>
<dbReference type="InterPro" id="IPR037975">
    <property type="entry name" value="MyosinXI_CBD"/>
</dbReference>
<comment type="similarity">
    <text evidence="2">Belongs to the TRAFAC class myosin-kinesin ATPase superfamily. Myosin family. Plant myosin class XI subfamily.</text>
</comment>
<evidence type="ECO:0000256" key="4">
    <source>
        <dbReference type="ARBA" id="ARBA00022741"/>
    </source>
</evidence>
<dbReference type="SMART" id="SM01132">
    <property type="entry name" value="DIL"/>
    <property type="match status" value="1"/>
</dbReference>
<evidence type="ECO:0000256" key="5">
    <source>
        <dbReference type="ARBA" id="ARBA00022840"/>
    </source>
</evidence>
<accession>A0AAV0EEI3</accession>
<proteinExistence type="inferred from homology"/>
<dbReference type="GO" id="GO:0000146">
    <property type="term" value="F:microfilament motor activity"/>
    <property type="evidence" value="ECO:0007669"/>
    <property type="project" value="TreeGrafter"/>
</dbReference>
<evidence type="ECO:0000256" key="3">
    <source>
        <dbReference type="ARBA" id="ARBA00022737"/>
    </source>
</evidence>
<keyword evidence="9 11" id="KW-0505">Motor protein</keyword>
<feature type="binding site" evidence="11">
    <location>
        <begin position="156"/>
        <end position="163"/>
    </location>
    <ligand>
        <name>ATP</name>
        <dbReference type="ChEBI" id="CHEBI:30616"/>
    </ligand>
</feature>
<keyword evidence="10 11" id="KW-0009">Actin-binding</keyword>
<dbReference type="PRINTS" id="PR00193">
    <property type="entry name" value="MYOSINHEAVY"/>
</dbReference>
<evidence type="ECO:0000256" key="6">
    <source>
        <dbReference type="ARBA" id="ARBA00022860"/>
    </source>
</evidence>
<dbReference type="SMART" id="SM00015">
    <property type="entry name" value="IQ"/>
    <property type="match status" value="5"/>
</dbReference>
<dbReference type="InterPro" id="IPR004009">
    <property type="entry name" value="SH3_Myosin"/>
</dbReference>
<evidence type="ECO:0000256" key="10">
    <source>
        <dbReference type="ARBA" id="ARBA00023203"/>
    </source>
</evidence>
<dbReference type="InterPro" id="IPR036018">
    <property type="entry name" value="MYSc_Myo11"/>
</dbReference>
<dbReference type="Gene3D" id="3.40.850.10">
    <property type="entry name" value="Kinesin motor domain"/>
    <property type="match status" value="1"/>
</dbReference>
<dbReference type="CDD" id="cd01384">
    <property type="entry name" value="MYSc_Myo11"/>
    <property type="match status" value="1"/>
</dbReference>
<name>A0AAV0EEI3_9ASTE</name>
<feature type="region of interest" description="Actin-binding" evidence="11">
    <location>
        <begin position="614"/>
        <end position="636"/>
    </location>
</feature>
<feature type="domain" description="Dilute" evidence="14">
    <location>
        <begin position="1152"/>
        <end position="1434"/>
    </location>
</feature>
<dbReference type="InterPro" id="IPR002710">
    <property type="entry name" value="Dilute_dom"/>
</dbReference>
<feature type="region of interest" description="Disordered" evidence="13">
    <location>
        <begin position="1076"/>
        <end position="1103"/>
    </location>
</feature>
<dbReference type="Gene3D" id="1.20.5.190">
    <property type="match status" value="3"/>
</dbReference>
<evidence type="ECO:0000256" key="1">
    <source>
        <dbReference type="ARBA" id="ARBA00004474"/>
    </source>
</evidence>
<comment type="caution">
    <text evidence="17">The sequence shown here is derived from an EMBL/GenBank/DDBJ whole genome shotgun (WGS) entry which is preliminary data.</text>
</comment>
<keyword evidence="3" id="KW-0677">Repeat</keyword>
<keyword evidence="5 11" id="KW-0067">ATP-binding</keyword>
<dbReference type="FunFam" id="1.10.10.820:FF:000001">
    <property type="entry name" value="Myosin heavy chain"/>
    <property type="match status" value="1"/>
</dbReference>
<dbReference type="EMBL" id="CAMAPF010000924">
    <property type="protein sequence ID" value="CAH9122280.1"/>
    <property type="molecule type" value="Genomic_DNA"/>
</dbReference>
<dbReference type="InterPro" id="IPR000048">
    <property type="entry name" value="IQ_motif_EF-hand-BS"/>
</dbReference>
<dbReference type="GO" id="GO:0016020">
    <property type="term" value="C:membrane"/>
    <property type="evidence" value="ECO:0007669"/>
    <property type="project" value="TreeGrafter"/>
</dbReference>
<dbReference type="InterPro" id="IPR036961">
    <property type="entry name" value="Kinesin_motor_dom_sf"/>
</dbReference>
<dbReference type="FunFam" id="1.20.5.190:FF:000001">
    <property type="entry name" value="unconventional myosin-Va"/>
    <property type="match status" value="1"/>
</dbReference>
<dbReference type="SMART" id="SM00242">
    <property type="entry name" value="MYSc"/>
    <property type="match status" value="1"/>
</dbReference>
<dbReference type="PROSITE" id="PS51456">
    <property type="entry name" value="MYOSIN_MOTOR"/>
    <property type="match status" value="1"/>
</dbReference>
<feature type="domain" description="Myosin motor" evidence="15">
    <location>
        <begin position="62"/>
        <end position="733"/>
    </location>
</feature>
<evidence type="ECO:0000259" key="16">
    <source>
        <dbReference type="PROSITE" id="PS51844"/>
    </source>
</evidence>
<dbReference type="InterPro" id="IPR001609">
    <property type="entry name" value="Myosin_head_motor_dom-like"/>
</dbReference>
<feature type="coiled-coil region" evidence="12">
    <location>
        <begin position="988"/>
        <end position="1057"/>
    </location>
</feature>
<evidence type="ECO:0000256" key="12">
    <source>
        <dbReference type="SAM" id="Coils"/>
    </source>
</evidence>
<keyword evidence="7 12" id="KW-0175">Coiled coil</keyword>
<keyword evidence="8 11" id="KW-0518">Myosin</keyword>
<feature type="compositionally biased region" description="Basic and acidic residues" evidence="13">
    <location>
        <begin position="1081"/>
        <end position="1103"/>
    </location>
</feature>
<dbReference type="Pfam" id="PF02736">
    <property type="entry name" value="Myosin_N"/>
    <property type="match status" value="1"/>
</dbReference>
<keyword evidence="18" id="KW-1185">Reference proteome</keyword>
<evidence type="ECO:0000256" key="2">
    <source>
        <dbReference type="ARBA" id="ARBA00008049"/>
    </source>
</evidence>